<dbReference type="EMBL" id="CP014546">
    <property type="protein sequence ID" value="AMN76876.1"/>
    <property type="molecule type" value="Genomic_DNA"/>
</dbReference>
<reference evidence="2 3" key="1">
    <citation type="submission" date="2016-02" db="EMBL/GenBank/DDBJ databases">
        <title>Complete genome sequence of Pseudomonas azotoformans S4.</title>
        <authorList>
            <person name="Fang Y."/>
            <person name="Wu L."/>
            <person name="Feng G."/>
        </authorList>
    </citation>
    <scope>NUCLEOTIDE SEQUENCE [LARGE SCALE GENOMIC DNA]</scope>
    <source>
        <strain evidence="2 3">S4</strain>
    </source>
</reference>
<evidence type="ECO:0000313" key="2">
    <source>
        <dbReference type="EMBL" id="AMN76876.1"/>
    </source>
</evidence>
<evidence type="ECO:0000256" key="1">
    <source>
        <dbReference type="SAM" id="Phobius"/>
    </source>
</evidence>
<dbReference type="KEGG" id="pazo:AYR47_00370"/>
<organism evidence="2 3">
    <name type="scientific">Pseudomonas azotoformans</name>
    <dbReference type="NCBI Taxonomy" id="47878"/>
    <lineage>
        <taxon>Bacteria</taxon>
        <taxon>Pseudomonadati</taxon>
        <taxon>Pseudomonadota</taxon>
        <taxon>Gammaproteobacteria</taxon>
        <taxon>Pseudomonadales</taxon>
        <taxon>Pseudomonadaceae</taxon>
        <taxon>Pseudomonas</taxon>
    </lineage>
</organism>
<dbReference type="RefSeq" id="WP_061433891.1">
    <property type="nucleotide sequence ID" value="NZ_CP014546.1"/>
</dbReference>
<dbReference type="AlphaFoldDB" id="A0A127HQN9"/>
<dbReference type="Pfam" id="PF11990">
    <property type="entry name" value="DUF3487"/>
    <property type="match status" value="1"/>
</dbReference>
<proteinExistence type="predicted"/>
<name>A0A127HQN9_PSEAZ</name>
<gene>
    <name evidence="2" type="ORF">AYR47_00370</name>
</gene>
<dbReference type="NCBIfam" id="TIGR03750">
    <property type="entry name" value="conj_TIGR03750"/>
    <property type="match status" value="1"/>
</dbReference>
<evidence type="ECO:0000313" key="3">
    <source>
        <dbReference type="Proteomes" id="UP000070516"/>
    </source>
</evidence>
<protein>
    <submittedName>
        <fullName evidence="2">Conjugal transfer protein</fullName>
    </submittedName>
</protein>
<feature type="transmembrane region" description="Helical" evidence="1">
    <location>
        <begin position="32"/>
        <end position="53"/>
    </location>
</feature>
<dbReference type="Proteomes" id="UP000070516">
    <property type="component" value="Chromosome"/>
</dbReference>
<sequence length="126" mass="13875">MPDVLEDGTLSFLPTRLNDQPAVIGGLTVDEMWGTVLFSGAVGMVLGIAFAILTHVWALIIVGALAGGVLGLTVASRLLRRWKRGRPDTWLYRQMQLTLAQHFPTWNNARLITRSGAWTCRRTEGS</sequence>
<keyword evidence="1" id="KW-0472">Membrane</keyword>
<keyword evidence="1" id="KW-1133">Transmembrane helix</keyword>
<dbReference type="InterPro" id="IPR021877">
    <property type="entry name" value="DUF3487"/>
</dbReference>
<feature type="transmembrane region" description="Helical" evidence="1">
    <location>
        <begin position="59"/>
        <end position="79"/>
    </location>
</feature>
<accession>A0A127HQN9</accession>
<keyword evidence="1" id="KW-0812">Transmembrane</keyword>